<gene>
    <name evidence="6" type="ORF">E2553_09590</name>
</gene>
<dbReference type="InterPro" id="IPR001173">
    <property type="entry name" value="Glyco_trans_2-like"/>
</dbReference>
<evidence type="ECO:0000259" key="5">
    <source>
        <dbReference type="Pfam" id="PF13579"/>
    </source>
</evidence>
<accession>A0A4Y8N643</accession>
<feature type="domain" description="Glycosyltransferase subfamily 4-like N-terminal" evidence="5">
    <location>
        <begin position="526"/>
        <end position="632"/>
    </location>
</feature>
<dbReference type="InterPro" id="IPR029044">
    <property type="entry name" value="Nucleotide-diphossugar_trans"/>
</dbReference>
<keyword evidence="2" id="KW-0328">Glycosyltransferase</keyword>
<evidence type="ECO:0000313" key="7">
    <source>
        <dbReference type="Proteomes" id="UP000297385"/>
    </source>
</evidence>
<keyword evidence="3 6" id="KW-0808">Transferase</keyword>
<dbReference type="Pfam" id="PF13579">
    <property type="entry name" value="Glyco_trans_4_4"/>
    <property type="match status" value="1"/>
</dbReference>
<evidence type="ECO:0000256" key="3">
    <source>
        <dbReference type="ARBA" id="ARBA00022679"/>
    </source>
</evidence>
<dbReference type="RefSeq" id="WP_134456988.1">
    <property type="nucleotide sequence ID" value="NZ_JBHMFL010000165.1"/>
</dbReference>
<dbReference type="Gene3D" id="3.90.550.10">
    <property type="entry name" value="Spore Coat Polysaccharide Biosynthesis Protein SpsA, Chain A"/>
    <property type="match status" value="1"/>
</dbReference>
<sequence length="817" mass="92215">MNSKKARVGIVIVTFNSAEVFALAIESLIKTRSDTEFVVAAIDNASRPAERAAVQATFEHAVAQQGLQGKFFQQDKNLGFSGGNNIGIQYCLADPTITHICLLNSDVIVTDRWLDYLVAADKDAIGPLTNASNNEQGIPIPYHLGDRNRLGEGSAALDMPLLTEFAIRRREGWLGFTVDSEFLSYYCVLFSRELIERVGALDERFFPGAYEDDDHCVRILQGGFKMHVARDVYIHHWGSASFGKLDVVEAQGFAAQNRARFEEKHGRAWQDRTRLSVTAWMQDSLFAIASPKRLPIHLETHHLYARQMRTLVEGLEAYSKHLNGEIARWQAEQMNDLRSLVMGRHIDEPVSVASLLPVINGIDADIEQYLSTDGEGVSPEVVQRMKVRFESFANELDALVAKTSRTARELTAMQAARPQDKPLSFKQRVTNRLARAAQFPTSKVSRLVRGYELLQLLRHGDGILFFAPYPTKERERDGYFQRVKAIDSLFPSKHRVYCDVRGHPEAKPFIERAAHNAWVLNISLASRNQRWLVALLARRFKRVYFHSVLRMPNAAAEAALRAPGLKWVLDVHGVVPEEFRMHNDFFSARIHDDCERMAVEKASRVIVVSQAMGNYLAHKYRELLRAKVIVLPIFALEKGSEGARPYKDGRPTVIYAGGTQKWQNIPAMMNVVARALDHADWWMYTPDVEVMRNAAAPEVQNHPNFHVASATRAELNEVYQQCHFGFILRDDMVVNHVSCPTKLIEYLAFGIVPIVDTPNIGDFNTYGMRYVSVEDFAKGLIPDAATRMEMAAHNRAICERLVEQKATGEKELIEALT</sequence>
<dbReference type="EMBL" id="SNVI01000001">
    <property type="protein sequence ID" value="TFE45239.1"/>
    <property type="molecule type" value="Genomic_DNA"/>
</dbReference>
<comment type="similarity">
    <text evidence="1">Belongs to the glycosyltransferase 2 family.</text>
</comment>
<evidence type="ECO:0000256" key="1">
    <source>
        <dbReference type="ARBA" id="ARBA00006739"/>
    </source>
</evidence>
<organism evidence="6 7">
    <name type="scientific">Paraburkholderia dipogonis</name>
    <dbReference type="NCBI Taxonomy" id="1211383"/>
    <lineage>
        <taxon>Bacteria</taxon>
        <taxon>Pseudomonadati</taxon>
        <taxon>Pseudomonadota</taxon>
        <taxon>Betaproteobacteria</taxon>
        <taxon>Burkholderiales</taxon>
        <taxon>Burkholderiaceae</taxon>
        <taxon>Paraburkholderia</taxon>
    </lineage>
</organism>
<dbReference type="GO" id="GO:0016757">
    <property type="term" value="F:glycosyltransferase activity"/>
    <property type="evidence" value="ECO:0007669"/>
    <property type="project" value="UniProtKB-KW"/>
</dbReference>
<dbReference type="InterPro" id="IPR028098">
    <property type="entry name" value="Glyco_trans_4-like_N"/>
</dbReference>
<name>A0A4Y8N643_9BURK</name>
<dbReference type="PANTHER" id="PTHR43179">
    <property type="entry name" value="RHAMNOSYLTRANSFERASE WBBL"/>
    <property type="match status" value="1"/>
</dbReference>
<evidence type="ECO:0000259" key="4">
    <source>
        <dbReference type="Pfam" id="PF00535"/>
    </source>
</evidence>
<protein>
    <submittedName>
        <fullName evidence="6">Glycosyltransferase</fullName>
    </submittedName>
</protein>
<evidence type="ECO:0000313" key="6">
    <source>
        <dbReference type="EMBL" id="TFE45239.1"/>
    </source>
</evidence>
<dbReference type="SUPFAM" id="SSF53756">
    <property type="entry name" value="UDP-Glycosyltransferase/glycogen phosphorylase"/>
    <property type="match status" value="1"/>
</dbReference>
<proteinExistence type="inferred from homology"/>
<dbReference type="AlphaFoldDB" id="A0A4Y8N643"/>
<dbReference type="Gene3D" id="3.40.50.2000">
    <property type="entry name" value="Glycogen Phosphorylase B"/>
    <property type="match status" value="2"/>
</dbReference>
<dbReference type="GeneID" id="97309397"/>
<dbReference type="Proteomes" id="UP000297385">
    <property type="component" value="Unassembled WGS sequence"/>
</dbReference>
<reference evidence="6 7" key="1">
    <citation type="submission" date="2019-03" db="EMBL/GenBank/DDBJ databases">
        <title>Complete Genome Sequence of Paraburkholderia dipogonis ICMP 19430T, a Nitrogen-fixing Symbiont of the South African Invasive Legume Dipogon lignosus in New Zealand.</title>
        <authorList>
            <person name="De Meyer S.E."/>
        </authorList>
    </citation>
    <scope>NUCLEOTIDE SEQUENCE [LARGE SCALE GENOMIC DNA]</scope>
    <source>
        <strain evidence="6 7">ICMP 19430</strain>
    </source>
</reference>
<dbReference type="SUPFAM" id="SSF53448">
    <property type="entry name" value="Nucleotide-diphospho-sugar transferases"/>
    <property type="match status" value="1"/>
</dbReference>
<dbReference type="PANTHER" id="PTHR43179:SF12">
    <property type="entry name" value="GALACTOFURANOSYLTRANSFERASE GLFT2"/>
    <property type="match status" value="1"/>
</dbReference>
<evidence type="ECO:0000256" key="2">
    <source>
        <dbReference type="ARBA" id="ARBA00022676"/>
    </source>
</evidence>
<feature type="domain" description="Glycosyltransferase 2-like" evidence="4">
    <location>
        <begin position="10"/>
        <end position="123"/>
    </location>
</feature>
<comment type="caution">
    <text evidence="6">The sequence shown here is derived from an EMBL/GenBank/DDBJ whole genome shotgun (WGS) entry which is preliminary data.</text>
</comment>
<dbReference type="Pfam" id="PF00535">
    <property type="entry name" value="Glycos_transf_2"/>
    <property type="match status" value="1"/>
</dbReference>